<organism evidence="2 3">
    <name type="scientific">Prescottella agglutinans</name>
    <dbReference type="NCBI Taxonomy" id="1644129"/>
    <lineage>
        <taxon>Bacteria</taxon>
        <taxon>Bacillati</taxon>
        <taxon>Actinomycetota</taxon>
        <taxon>Actinomycetes</taxon>
        <taxon>Mycobacteriales</taxon>
        <taxon>Nocardiaceae</taxon>
        <taxon>Prescottella</taxon>
    </lineage>
</organism>
<feature type="chain" id="PRO_5045761479" description="Secreted protein" evidence="1">
    <location>
        <begin position="27"/>
        <end position="174"/>
    </location>
</feature>
<evidence type="ECO:0000313" key="3">
    <source>
        <dbReference type="Proteomes" id="UP001160334"/>
    </source>
</evidence>
<dbReference type="EMBL" id="JARXVC010000023">
    <property type="protein sequence ID" value="MDH6284510.1"/>
    <property type="molecule type" value="Genomic_DNA"/>
</dbReference>
<evidence type="ECO:0008006" key="4">
    <source>
        <dbReference type="Google" id="ProtNLM"/>
    </source>
</evidence>
<sequence>MTSSRNAITRTIAVAAVLAAAAVLTACGSDDARDAASVTTSTSGQVVTSTSTDLGSIVIGWGDQHSDTEITTPKPDEVTARCTGRGDDLAVDITAPHGWKIGARHGSQTLTVENTDQNLPATDIDTTNKFLDVLQSVDWSETDQVDIAATTDAPGDWNAVHSGRVQLSIHVDCR</sequence>
<gene>
    <name evidence="2" type="ORF">M2280_005770</name>
</gene>
<protein>
    <recommendedName>
        <fullName evidence="4">Secreted protein</fullName>
    </recommendedName>
</protein>
<feature type="signal peptide" evidence="1">
    <location>
        <begin position="1"/>
        <end position="26"/>
    </location>
</feature>
<proteinExistence type="predicted"/>
<dbReference type="Proteomes" id="UP001160334">
    <property type="component" value="Unassembled WGS sequence"/>
</dbReference>
<keyword evidence="3" id="KW-1185">Reference proteome</keyword>
<evidence type="ECO:0000313" key="2">
    <source>
        <dbReference type="EMBL" id="MDH6284510.1"/>
    </source>
</evidence>
<dbReference type="RefSeq" id="WP_280763727.1">
    <property type="nucleotide sequence ID" value="NZ_JARXVC010000023.1"/>
</dbReference>
<dbReference type="PROSITE" id="PS51257">
    <property type="entry name" value="PROKAR_LIPOPROTEIN"/>
    <property type="match status" value="1"/>
</dbReference>
<evidence type="ECO:0000256" key="1">
    <source>
        <dbReference type="SAM" id="SignalP"/>
    </source>
</evidence>
<reference evidence="2 3" key="1">
    <citation type="submission" date="2023-04" db="EMBL/GenBank/DDBJ databases">
        <title>Forest soil microbial communities from Buena Vista Peninsula, Colon Province, Panama.</title>
        <authorList>
            <person name="Bouskill N."/>
        </authorList>
    </citation>
    <scope>NUCLEOTIDE SEQUENCE [LARGE SCALE GENOMIC DNA]</scope>
    <source>
        <strain evidence="2 3">CFH S0262</strain>
    </source>
</reference>
<comment type="caution">
    <text evidence="2">The sequence shown here is derived from an EMBL/GenBank/DDBJ whole genome shotgun (WGS) entry which is preliminary data.</text>
</comment>
<accession>A0ABT6MKV4</accession>
<keyword evidence="1" id="KW-0732">Signal</keyword>
<name>A0ABT6MKV4_9NOCA</name>